<evidence type="ECO:0000259" key="2">
    <source>
        <dbReference type="PROSITE" id="PS50090"/>
    </source>
</evidence>
<evidence type="ECO:0000256" key="1">
    <source>
        <dbReference type="SAM" id="MobiDB-lite"/>
    </source>
</evidence>
<evidence type="ECO:0000313" key="4">
    <source>
        <dbReference type="Proteomes" id="UP000783213"/>
    </source>
</evidence>
<dbReference type="CDD" id="cd00167">
    <property type="entry name" value="SANT"/>
    <property type="match status" value="1"/>
</dbReference>
<feature type="compositionally biased region" description="Polar residues" evidence="1">
    <location>
        <begin position="316"/>
        <end position="328"/>
    </location>
</feature>
<comment type="caution">
    <text evidence="3">The sequence shown here is derived from an EMBL/GenBank/DDBJ whole genome shotgun (WGS) entry which is preliminary data.</text>
</comment>
<name>A0ABQ7IY18_9HELO</name>
<dbReference type="Proteomes" id="UP000783213">
    <property type="component" value="Unassembled WGS sequence"/>
</dbReference>
<keyword evidence="4" id="KW-1185">Reference proteome</keyword>
<dbReference type="EMBL" id="RCSX01000003">
    <property type="protein sequence ID" value="KAF7937205.1"/>
    <property type="molecule type" value="Genomic_DNA"/>
</dbReference>
<dbReference type="GeneID" id="62228293"/>
<accession>A0ABQ7IY18</accession>
<feature type="region of interest" description="Disordered" evidence="1">
    <location>
        <begin position="296"/>
        <end position="361"/>
    </location>
</feature>
<dbReference type="InterPro" id="IPR001005">
    <property type="entry name" value="SANT/Myb"/>
</dbReference>
<organism evidence="3 4">
    <name type="scientific">Botrytis deweyae</name>
    <dbReference type="NCBI Taxonomy" id="2478750"/>
    <lineage>
        <taxon>Eukaryota</taxon>
        <taxon>Fungi</taxon>
        <taxon>Dikarya</taxon>
        <taxon>Ascomycota</taxon>
        <taxon>Pezizomycotina</taxon>
        <taxon>Leotiomycetes</taxon>
        <taxon>Helotiales</taxon>
        <taxon>Sclerotiniaceae</taxon>
        <taxon>Botrytis</taxon>
    </lineage>
</organism>
<dbReference type="RefSeq" id="XP_038814123.1">
    <property type="nucleotide sequence ID" value="XM_038949138.1"/>
</dbReference>
<dbReference type="SMART" id="SM00717">
    <property type="entry name" value="SANT"/>
    <property type="match status" value="1"/>
</dbReference>
<dbReference type="PROSITE" id="PS50090">
    <property type="entry name" value="MYB_LIKE"/>
    <property type="match status" value="1"/>
</dbReference>
<feature type="compositionally biased region" description="Low complexity" evidence="1">
    <location>
        <begin position="296"/>
        <end position="315"/>
    </location>
</feature>
<proteinExistence type="predicted"/>
<sequence>MVLNHSDPRIMSNSIEFFFANHCVFPLMSEPLFEMGSNAFSVVNPPAAKGWEQNFESFRDHKNFPLFQNESGELCQDTTPLSGNREGNNNSPKTPTCAVLHPRRHPSKSHSYSIPLHPAHNVTQGHGPDSTLGVDYTQMGIDQGRGSFTAFQNCRTSTPFSMAHGSFSGNASTTDRFNNDTIAPSVDYDDLHKSNTDRLESHESLASGFVTHDGILGDWWSTENGNLMNKINDHPSGMVASYDIPIFPDGLPRPQNEHLENFEESWNDGWVTESEWPPAPFVPSTIKPRTLNLSPSFTSTASTTTRASSQASAFSPESTAVTSTSDYTPSPAPAEGQSKDHTPQSRSRHMLPSSRPIRNHIPDRFDEYETATNRPVENRHPSASTPIHAIQNTRSHRTIKNDLDIKHCNVMLTPKNDFLDGKSSSTIGNTPLLTRSEQNNFLIRSRQAGMSYKAIRSNGNFTAAESTLRGRFRTLTKDKKDRVRQPKWTEDDIQLLSKAVKKLGRNTSKGSEPQWKKVAQYIYDNGGSYHFGYATCRKRWIALKSAGVDKKV</sequence>
<reference evidence="3 4" key="1">
    <citation type="journal article" date="2020" name="Genome Biol. Evol.">
        <title>Comparative genomics of Sclerotiniaceae.</title>
        <authorList>
            <person name="Valero Jimenez C.A."/>
            <person name="Steentjes M."/>
            <person name="Scholten O.E."/>
            <person name="Van Kan J.A.L."/>
        </authorList>
    </citation>
    <scope>NUCLEOTIDE SEQUENCE [LARGE SCALE GENOMIC DNA]</scope>
    <source>
        <strain evidence="3 4">B1</strain>
    </source>
</reference>
<evidence type="ECO:0000313" key="3">
    <source>
        <dbReference type="EMBL" id="KAF7937205.1"/>
    </source>
</evidence>
<gene>
    <name evidence="3" type="ORF">EAE98_001519</name>
</gene>
<protein>
    <recommendedName>
        <fullName evidence="2">Myb-like domain-containing protein</fullName>
    </recommendedName>
</protein>
<feature type="domain" description="Myb-like" evidence="2">
    <location>
        <begin position="480"/>
        <end position="544"/>
    </location>
</feature>
<dbReference type="Gene3D" id="1.10.10.60">
    <property type="entry name" value="Homeodomain-like"/>
    <property type="match status" value="1"/>
</dbReference>